<organism evidence="1 2">
    <name type="scientific">Dreissena polymorpha</name>
    <name type="common">Zebra mussel</name>
    <name type="synonym">Mytilus polymorpha</name>
    <dbReference type="NCBI Taxonomy" id="45954"/>
    <lineage>
        <taxon>Eukaryota</taxon>
        <taxon>Metazoa</taxon>
        <taxon>Spiralia</taxon>
        <taxon>Lophotrochozoa</taxon>
        <taxon>Mollusca</taxon>
        <taxon>Bivalvia</taxon>
        <taxon>Autobranchia</taxon>
        <taxon>Heteroconchia</taxon>
        <taxon>Euheterodonta</taxon>
        <taxon>Imparidentia</taxon>
        <taxon>Neoheterodontei</taxon>
        <taxon>Myida</taxon>
        <taxon>Dreissenoidea</taxon>
        <taxon>Dreissenidae</taxon>
        <taxon>Dreissena</taxon>
    </lineage>
</organism>
<dbReference type="EMBL" id="JAIWYP010000001">
    <property type="protein sequence ID" value="KAH3881366.1"/>
    <property type="molecule type" value="Genomic_DNA"/>
</dbReference>
<keyword evidence="2" id="KW-1185">Reference proteome</keyword>
<dbReference type="Proteomes" id="UP000828390">
    <property type="component" value="Unassembled WGS sequence"/>
</dbReference>
<evidence type="ECO:0000313" key="1">
    <source>
        <dbReference type="EMBL" id="KAH3881366.1"/>
    </source>
</evidence>
<proteinExistence type="predicted"/>
<comment type="caution">
    <text evidence="1">The sequence shown here is derived from an EMBL/GenBank/DDBJ whole genome shotgun (WGS) entry which is preliminary data.</text>
</comment>
<reference evidence="1" key="2">
    <citation type="submission" date="2020-11" db="EMBL/GenBank/DDBJ databases">
        <authorList>
            <person name="McCartney M.A."/>
            <person name="Auch B."/>
            <person name="Kono T."/>
            <person name="Mallez S."/>
            <person name="Becker A."/>
            <person name="Gohl D.M."/>
            <person name="Silverstein K.A.T."/>
            <person name="Koren S."/>
            <person name="Bechman K.B."/>
            <person name="Herman A."/>
            <person name="Abrahante J.E."/>
            <person name="Garbe J."/>
        </authorList>
    </citation>
    <scope>NUCLEOTIDE SEQUENCE</scope>
    <source>
        <strain evidence="1">Duluth1</strain>
        <tissue evidence="1">Whole animal</tissue>
    </source>
</reference>
<reference evidence="1" key="1">
    <citation type="journal article" date="2019" name="bioRxiv">
        <title>The Genome of the Zebra Mussel, Dreissena polymorpha: A Resource for Invasive Species Research.</title>
        <authorList>
            <person name="McCartney M.A."/>
            <person name="Auch B."/>
            <person name="Kono T."/>
            <person name="Mallez S."/>
            <person name="Zhang Y."/>
            <person name="Obille A."/>
            <person name="Becker A."/>
            <person name="Abrahante J.E."/>
            <person name="Garbe J."/>
            <person name="Badalamenti J.P."/>
            <person name="Herman A."/>
            <person name="Mangelson H."/>
            <person name="Liachko I."/>
            <person name="Sullivan S."/>
            <person name="Sone E.D."/>
            <person name="Koren S."/>
            <person name="Silverstein K.A.T."/>
            <person name="Beckman K.B."/>
            <person name="Gohl D.M."/>
        </authorList>
    </citation>
    <scope>NUCLEOTIDE SEQUENCE</scope>
    <source>
        <strain evidence="1">Duluth1</strain>
        <tissue evidence="1">Whole animal</tissue>
    </source>
</reference>
<name>A0A9D4MT78_DREPO</name>
<dbReference type="AlphaFoldDB" id="A0A9D4MT78"/>
<protein>
    <submittedName>
        <fullName evidence="1">Uncharacterized protein</fullName>
    </submittedName>
</protein>
<gene>
    <name evidence="1" type="ORF">DPMN_005291</name>
</gene>
<accession>A0A9D4MT78</accession>
<evidence type="ECO:0000313" key="2">
    <source>
        <dbReference type="Proteomes" id="UP000828390"/>
    </source>
</evidence>
<sequence>MEIRSSKDCGPMLLMSNTTCSNTTQMLGRTNFCYCIDCCNEGVRLKMTNGVIESTLRPYAIEAAAIMGGKRPQQIDS</sequence>